<dbReference type="GO" id="GO:0006508">
    <property type="term" value="P:proteolysis"/>
    <property type="evidence" value="ECO:0007669"/>
    <property type="project" value="UniProtKB-KW"/>
</dbReference>
<feature type="binding site" evidence="6">
    <location>
        <position position="239"/>
    </location>
    <ligand>
        <name>a divalent metal cation</name>
        <dbReference type="ChEBI" id="CHEBI:60240"/>
        <label>1</label>
    </ligand>
</feature>
<evidence type="ECO:0000313" key="12">
    <source>
        <dbReference type="Proteomes" id="UP001154266"/>
    </source>
</evidence>
<dbReference type="NCBIfam" id="TIGR00500">
    <property type="entry name" value="met_pdase_I"/>
    <property type="match status" value="1"/>
</dbReference>
<dbReference type="PANTHER" id="PTHR43330:SF27">
    <property type="entry name" value="METHIONINE AMINOPEPTIDASE"/>
    <property type="match status" value="1"/>
</dbReference>
<dbReference type="GO" id="GO:0004239">
    <property type="term" value="F:initiator methionyl aminopeptidase activity"/>
    <property type="evidence" value="ECO:0007669"/>
    <property type="project" value="UniProtKB-UniRule"/>
</dbReference>
<comment type="similarity">
    <text evidence="6">Belongs to the peptidase M24A family. Methionine aminopeptidase type 1 subfamily.</text>
</comment>
<keyword evidence="4 6" id="KW-0479">Metal-binding</keyword>
<comment type="function">
    <text evidence="1 6">Removes the N-terminal methionine from nascent proteins. The N-terminal methionine is often cleaved when the second residue in the primary sequence is small and uncharged (Met-Ala-, Cys, Gly, Pro, Ser, Thr, or Val). Requires deformylation of the N(alpha)-formylated initiator methionine before it can be hydrolyzed.</text>
</comment>
<comment type="catalytic activity">
    <reaction evidence="6 7">
        <text>Release of N-terminal amino acids, preferentially methionine, from peptides and arylamides.</text>
        <dbReference type="EC" id="3.4.11.18"/>
    </reaction>
</comment>
<dbReference type="PANTHER" id="PTHR43330">
    <property type="entry name" value="METHIONINE AMINOPEPTIDASE"/>
    <property type="match status" value="1"/>
</dbReference>
<proteinExistence type="inferred from homology"/>
<dbReference type="GO" id="GO:0005829">
    <property type="term" value="C:cytosol"/>
    <property type="evidence" value="ECO:0007669"/>
    <property type="project" value="TreeGrafter"/>
</dbReference>
<evidence type="ECO:0000256" key="1">
    <source>
        <dbReference type="ARBA" id="ARBA00002521"/>
    </source>
</evidence>
<dbReference type="KEGG" id="mgad:MGAD_34700"/>
<feature type="binding site" evidence="6">
    <location>
        <position position="100"/>
    </location>
    <ligand>
        <name>a divalent metal cation</name>
        <dbReference type="ChEBI" id="CHEBI:60240"/>
        <label>1</label>
    </ligand>
</feature>
<feature type="binding site" evidence="6">
    <location>
        <position position="239"/>
    </location>
    <ligand>
        <name>a divalent metal cation</name>
        <dbReference type="ChEBI" id="CHEBI:60240"/>
        <label>2</label>
        <note>catalytic</note>
    </ligand>
</feature>
<dbReference type="EMBL" id="AP022608">
    <property type="protein sequence ID" value="BBZ19135.1"/>
    <property type="molecule type" value="Genomic_DNA"/>
</dbReference>
<sequence>MVELKTRDEIELMADAGAVVAEALSAVIERAKPGMTALDLDRIAAEVLTRHGASSPFLNYHPRWAPTPFPGVLCVSVNDAVVHGIPNEYVLADGDLVSVDFGATLHGWTGDAARSFIVGTPRDGDAALIEAADAALAAGIAAVRPGNRLGDVGHAISTTVHERGFGLLADHGGHGIGRTMHEDPDVPNEGRPGKGMKLRPGLVIAIEPMLIGDGTDEYRHDPDGWTLRSLSGARAAHSEHTVAVTPDGARILTN</sequence>
<dbReference type="CDD" id="cd01086">
    <property type="entry name" value="MetAP1"/>
    <property type="match status" value="1"/>
</dbReference>
<evidence type="ECO:0000313" key="11">
    <source>
        <dbReference type="Proteomes" id="UP000466187"/>
    </source>
</evidence>
<dbReference type="AlphaFoldDB" id="A0A7I7WQY2"/>
<feature type="binding site" evidence="6">
    <location>
        <position position="83"/>
    </location>
    <ligand>
        <name>substrate</name>
    </ligand>
</feature>
<evidence type="ECO:0000313" key="9">
    <source>
        <dbReference type="EMBL" id="BBZ19135.1"/>
    </source>
</evidence>
<feature type="binding site" evidence="6">
    <location>
        <position position="207"/>
    </location>
    <ligand>
        <name>a divalent metal cation</name>
        <dbReference type="ChEBI" id="CHEBI:60240"/>
        <label>2</label>
        <note>catalytic</note>
    </ligand>
</feature>
<evidence type="ECO:0000256" key="6">
    <source>
        <dbReference type="HAMAP-Rule" id="MF_01974"/>
    </source>
</evidence>
<evidence type="ECO:0000256" key="4">
    <source>
        <dbReference type="ARBA" id="ARBA00022723"/>
    </source>
</evidence>
<comment type="cofactor">
    <cofactor evidence="6">
        <name>Co(2+)</name>
        <dbReference type="ChEBI" id="CHEBI:48828"/>
    </cofactor>
    <cofactor evidence="6">
        <name>Zn(2+)</name>
        <dbReference type="ChEBI" id="CHEBI:29105"/>
    </cofactor>
    <cofactor evidence="6">
        <name>Mn(2+)</name>
        <dbReference type="ChEBI" id="CHEBI:29035"/>
    </cofactor>
    <cofactor evidence="6">
        <name>Fe(2+)</name>
        <dbReference type="ChEBI" id="CHEBI:29033"/>
    </cofactor>
    <text evidence="6">Binds 2 divalent metal cations per subunit. Has a high-affinity and a low affinity metal-binding site. The true nature of the physiological cofactor is under debate. The enzyme is active with cobalt, zinc, manganese or divalent iron ions. Most likely, methionine aminopeptidases function as mononuclear Fe(2+)-metalloproteases under physiological conditions, and the catalytically relevant metal-binding site has been assigned to the histidine-containing high-affinity site.</text>
</comment>
<evidence type="ECO:0000256" key="7">
    <source>
        <dbReference type="RuleBase" id="RU003653"/>
    </source>
</evidence>
<reference evidence="9" key="2">
    <citation type="submission" date="2020-02" db="EMBL/GenBank/DDBJ databases">
        <authorList>
            <person name="Matsumoto Y."/>
            <person name="Motooka D."/>
            <person name="Nakamura S."/>
        </authorList>
    </citation>
    <scope>NUCLEOTIDE SEQUENCE</scope>
    <source>
        <strain evidence="9">JCM 12688</strain>
    </source>
</reference>
<dbReference type="InterPro" id="IPR000994">
    <property type="entry name" value="Pept_M24"/>
</dbReference>
<keyword evidence="5 6" id="KW-0378">Hydrolase</keyword>
<feature type="binding site" evidence="6">
    <location>
        <position position="181"/>
    </location>
    <ligand>
        <name>substrate</name>
    </ligand>
</feature>
<evidence type="ECO:0000256" key="2">
    <source>
        <dbReference type="ARBA" id="ARBA00022438"/>
    </source>
</evidence>
<dbReference type="RefSeq" id="WP_163687969.1">
    <property type="nucleotide sequence ID" value="NZ_AP022608.1"/>
</dbReference>
<dbReference type="EC" id="3.4.11.18" evidence="6 7"/>
<dbReference type="InterPro" id="IPR001714">
    <property type="entry name" value="Pept_M24_MAP"/>
</dbReference>
<dbReference type="GO" id="GO:0046872">
    <property type="term" value="F:metal ion binding"/>
    <property type="evidence" value="ECO:0007669"/>
    <property type="project" value="UniProtKB-UniRule"/>
</dbReference>
<organism evidence="9 11">
    <name type="scientific">Mycolicibacterium gadium</name>
    <name type="common">Mycobacterium gadium</name>
    <dbReference type="NCBI Taxonomy" id="1794"/>
    <lineage>
        <taxon>Bacteria</taxon>
        <taxon>Bacillati</taxon>
        <taxon>Actinomycetota</taxon>
        <taxon>Actinomycetes</taxon>
        <taxon>Mycobacteriales</taxon>
        <taxon>Mycobacteriaceae</taxon>
        <taxon>Mycolicibacterium</taxon>
    </lineage>
</organism>
<dbReference type="InterPro" id="IPR002467">
    <property type="entry name" value="Pept_M24A_MAP1"/>
</dbReference>
<dbReference type="PRINTS" id="PR00599">
    <property type="entry name" value="MAPEPTIDASE"/>
</dbReference>
<evidence type="ECO:0000313" key="10">
    <source>
        <dbReference type="EMBL" id="MDG5482895.1"/>
    </source>
</evidence>
<dbReference type="HAMAP" id="MF_01974">
    <property type="entry name" value="MetAP_1"/>
    <property type="match status" value="1"/>
</dbReference>
<feature type="domain" description="Peptidase M24" evidence="8">
    <location>
        <begin position="11"/>
        <end position="245"/>
    </location>
</feature>
<reference evidence="9 11" key="1">
    <citation type="journal article" date="2019" name="Emerg. Microbes Infect.">
        <title>Comprehensive subspecies identification of 175 nontuberculous mycobacteria species based on 7547 genomic profiles.</title>
        <authorList>
            <person name="Matsumoto Y."/>
            <person name="Kinjo T."/>
            <person name="Motooka D."/>
            <person name="Nabeya D."/>
            <person name="Jung N."/>
            <person name="Uechi K."/>
            <person name="Horii T."/>
            <person name="Iida T."/>
            <person name="Fujita J."/>
            <person name="Nakamura S."/>
        </authorList>
    </citation>
    <scope>NUCLEOTIDE SEQUENCE [LARGE SCALE GENOMIC DNA]</scope>
    <source>
        <strain evidence="9 11">JCM 12688</strain>
    </source>
</reference>
<feature type="binding site" evidence="6">
    <location>
        <position position="111"/>
    </location>
    <ligand>
        <name>a divalent metal cation</name>
        <dbReference type="ChEBI" id="CHEBI:60240"/>
        <label>2</label>
        <note>catalytic</note>
    </ligand>
</feature>
<keyword evidence="12" id="KW-1185">Reference proteome</keyword>
<dbReference type="Gene3D" id="3.90.230.10">
    <property type="entry name" value="Creatinase/methionine aminopeptidase superfamily"/>
    <property type="match status" value="1"/>
</dbReference>
<dbReference type="SUPFAM" id="SSF55920">
    <property type="entry name" value="Creatinase/aminopeptidase"/>
    <property type="match status" value="1"/>
</dbReference>
<keyword evidence="3 6" id="KW-0645">Protease</keyword>
<reference evidence="10" key="3">
    <citation type="journal article" date="2023" name="Environ. Microbiol.">
        <title>The 2-methylpropene degradation pathway in Mycobacteriaceae family strains.</title>
        <authorList>
            <person name="Helbich S."/>
            <person name="Barrantes I."/>
            <person name="Dos Anjos Borges L.G."/>
            <person name="Pieper D.H."/>
            <person name="Vainshtein Y."/>
            <person name="Sohn K."/>
            <person name="Engesser K.H."/>
        </authorList>
    </citation>
    <scope>NUCLEOTIDE SEQUENCE</scope>
    <source>
        <strain evidence="10">IBE100</strain>
    </source>
</reference>
<feature type="binding site" evidence="6">
    <location>
        <position position="174"/>
    </location>
    <ligand>
        <name>a divalent metal cation</name>
        <dbReference type="ChEBI" id="CHEBI:60240"/>
        <label>2</label>
        <note>catalytic</note>
    </ligand>
</feature>
<evidence type="ECO:0000256" key="5">
    <source>
        <dbReference type="ARBA" id="ARBA00022801"/>
    </source>
</evidence>
<feature type="binding site" evidence="6">
    <location>
        <position position="111"/>
    </location>
    <ligand>
        <name>a divalent metal cation</name>
        <dbReference type="ChEBI" id="CHEBI:60240"/>
        <label>1</label>
    </ligand>
</feature>
<comment type="subunit">
    <text evidence="6">Monomer.</text>
</comment>
<dbReference type="Proteomes" id="UP001154266">
    <property type="component" value="Unassembled WGS sequence"/>
</dbReference>
<accession>A0A7I7WQY2</accession>
<dbReference type="EMBL" id="JAKZMO010000006">
    <property type="protein sequence ID" value="MDG5482895.1"/>
    <property type="molecule type" value="Genomic_DNA"/>
</dbReference>
<evidence type="ECO:0000259" key="8">
    <source>
        <dbReference type="Pfam" id="PF00557"/>
    </source>
</evidence>
<dbReference type="Proteomes" id="UP000466187">
    <property type="component" value="Chromosome"/>
</dbReference>
<name>A0A7I7WQY2_MYCGU</name>
<evidence type="ECO:0000256" key="3">
    <source>
        <dbReference type="ARBA" id="ARBA00022670"/>
    </source>
</evidence>
<dbReference type="InterPro" id="IPR036005">
    <property type="entry name" value="Creatinase/aminopeptidase-like"/>
</dbReference>
<dbReference type="Pfam" id="PF00557">
    <property type="entry name" value="Peptidase_M24"/>
    <property type="match status" value="1"/>
</dbReference>
<keyword evidence="2 6" id="KW-0031">Aminopeptidase</keyword>
<protein>
    <recommendedName>
        <fullName evidence="6 7">Methionine aminopeptidase</fullName>
        <shortName evidence="6">MAP</shortName>
        <shortName evidence="6">MetAP</shortName>
        <ecNumber evidence="6 7">3.4.11.18</ecNumber>
    </recommendedName>
    <alternativeName>
        <fullName evidence="6">Peptidase M</fullName>
    </alternativeName>
</protein>
<dbReference type="GO" id="GO:0070006">
    <property type="term" value="F:metalloaminopeptidase activity"/>
    <property type="evidence" value="ECO:0007669"/>
    <property type="project" value="UniProtKB-UniRule"/>
</dbReference>
<gene>
    <name evidence="9" type="primary">map_3</name>
    <name evidence="6 10" type="synonym">map</name>
    <name evidence="9" type="ORF">MGAD_34700</name>
    <name evidence="10" type="ORF">MNO81_08805</name>
</gene>